<evidence type="ECO:0000256" key="14">
    <source>
        <dbReference type="RuleBase" id="RU003914"/>
    </source>
</evidence>
<dbReference type="OrthoDB" id="9767721at2"/>
<dbReference type="STRING" id="258515.SAMN05192585_11911"/>
<dbReference type="GO" id="GO:0043022">
    <property type="term" value="F:ribosome binding"/>
    <property type="evidence" value="ECO:0007669"/>
    <property type="project" value="TreeGrafter"/>
</dbReference>
<dbReference type="GO" id="GO:0015031">
    <property type="term" value="P:protein transport"/>
    <property type="evidence" value="ECO:0007669"/>
    <property type="project" value="UniProtKB-UniRule"/>
</dbReference>
<dbReference type="Gene3D" id="1.10.3120.10">
    <property type="entry name" value="Trigger factor, C-terminal domain"/>
    <property type="match status" value="1"/>
</dbReference>
<dbReference type="SUPFAM" id="SSF102735">
    <property type="entry name" value="Trigger factor ribosome-binding domain"/>
    <property type="match status" value="1"/>
</dbReference>
<dbReference type="PROSITE" id="PS50059">
    <property type="entry name" value="FKBP_PPIASE"/>
    <property type="match status" value="1"/>
</dbReference>
<dbReference type="InterPro" id="IPR027304">
    <property type="entry name" value="Trigger_fact/SurA_dom_sf"/>
</dbReference>
<dbReference type="GO" id="GO:0051083">
    <property type="term" value="P:'de novo' cotranslational protein folding"/>
    <property type="evidence" value="ECO:0007669"/>
    <property type="project" value="TreeGrafter"/>
</dbReference>
<keyword evidence="12" id="KW-0963">Cytoplasm</keyword>
<evidence type="ECO:0000256" key="10">
    <source>
        <dbReference type="ARBA" id="ARBA00024849"/>
    </source>
</evidence>
<dbReference type="InterPro" id="IPR008881">
    <property type="entry name" value="Trigger_fac_ribosome-bd_bac"/>
</dbReference>
<evidence type="ECO:0000256" key="12">
    <source>
        <dbReference type="HAMAP-Rule" id="MF_00303"/>
    </source>
</evidence>
<comment type="catalytic activity">
    <reaction evidence="1 12 13">
        <text>[protein]-peptidylproline (omega=180) = [protein]-peptidylproline (omega=0)</text>
        <dbReference type="Rhea" id="RHEA:16237"/>
        <dbReference type="Rhea" id="RHEA-COMP:10747"/>
        <dbReference type="Rhea" id="RHEA-COMP:10748"/>
        <dbReference type="ChEBI" id="CHEBI:83833"/>
        <dbReference type="ChEBI" id="CHEBI:83834"/>
        <dbReference type="EC" id="5.2.1.8"/>
    </reaction>
</comment>
<evidence type="ECO:0000256" key="9">
    <source>
        <dbReference type="ARBA" id="ARBA00023306"/>
    </source>
</evidence>
<keyword evidence="6 12" id="KW-0697">Rotamase</keyword>
<accession>A0A1H0BAJ5</accession>
<evidence type="ECO:0000256" key="11">
    <source>
        <dbReference type="ARBA" id="ARBA00029986"/>
    </source>
</evidence>
<feature type="domain" description="PPIase FKBP-type" evidence="16">
    <location>
        <begin position="163"/>
        <end position="251"/>
    </location>
</feature>
<comment type="domain">
    <text evidence="12">Consists of 3 domains; the N-terminus binds the ribosome, the middle domain has PPIase activity, while the C-terminus has intrinsic chaperone activity on its own.</text>
</comment>
<evidence type="ECO:0000256" key="1">
    <source>
        <dbReference type="ARBA" id="ARBA00000971"/>
    </source>
</evidence>
<keyword evidence="8 12" id="KW-0413">Isomerase</keyword>
<feature type="region of interest" description="Disordered" evidence="15">
    <location>
        <begin position="425"/>
        <end position="457"/>
    </location>
</feature>
<evidence type="ECO:0000256" key="15">
    <source>
        <dbReference type="SAM" id="MobiDB-lite"/>
    </source>
</evidence>
<dbReference type="GO" id="GO:0005737">
    <property type="term" value="C:cytoplasm"/>
    <property type="evidence" value="ECO:0007669"/>
    <property type="project" value="UniProtKB-SubCell"/>
</dbReference>
<dbReference type="InterPro" id="IPR046357">
    <property type="entry name" value="PPIase_dom_sf"/>
</dbReference>
<keyword evidence="18" id="KW-1185">Reference proteome</keyword>
<evidence type="ECO:0000256" key="2">
    <source>
        <dbReference type="ARBA" id="ARBA00005464"/>
    </source>
</evidence>
<dbReference type="InterPro" id="IPR036611">
    <property type="entry name" value="Trigger_fac_ribosome-bd_sf"/>
</dbReference>
<dbReference type="InterPro" id="IPR005215">
    <property type="entry name" value="Trig_fac"/>
</dbReference>
<comment type="subcellular location">
    <subcellularLocation>
        <location evidence="12">Cytoplasm</location>
    </subcellularLocation>
    <text evidence="12">About half TF is bound to the ribosome near the polypeptide exit tunnel while the other half is free in the cytoplasm.</text>
</comment>
<comment type="similarity">
    <text evidence="2 12 14">Belongs to the FKBP-type PPIase family. Tig subfamily.</text>
</comment>
<organism evidence="17 18">
    <name type="scientific">Acetanaerobacterium elongatum</name>
    <dbReference type="NCBI Taxonomy" id="258515"/>
    <lineage>
        <taxon>Bacteria</taxon>
        <taxon>Bacillati</taxon>
        <taxon>Bacillota</taxon>
        <taxon>Clostridia</taxon>
        <taxon>Eubacteriales</taxon>
        <taxon>Oscillospiraceae</taxon>
        <taxon>Acetanaerobacterium</taxon>
    </lineage>
</organism>
<dbReference type="GO" id="GO:0044183">
    <property type="term" value="F:protein folding chaperone"/>
    <property type="evidence" value="ECO:0007669"/>
    <property type="project" value="TreeGrafter"/>
</dbReference>
<dbReference type="Gene3D" id="3.10.50.40">
    <property type="match status" value="1"/>
</dbReference>
<dbReference type="Pfam" id="PF05698">
    <property type="entry name" value="Trigger_C"/>
    <property type="match status" value="1"/>
</dbReference>
<keyword evidence="5 12" id="KW-0132">Cell division</keyword>
<dbReference type="InterPro" id="IPR001179">
    <property type="entry name" value="PPIase_FKBP_dom"/>
</dbReference>
<evidence type="ECO:0000256" key="5">
    <source>
        <dbReference type="ARBA" id="ARBA00022618"/>
    </source>
</evidence>
<dbReference type="Proteomes" id="UP000199182">
    <property type="component" value="Unassembled WGS sequence"/>
</dbReference>
<dbReference type="RefSeq" id="WP_092640444.1">
    <property type="nucleotide sequence ID" value="NZ_FNID01000019.1"/>
</dbReference>
<dbReference type="Pfam" id="PF05697">
    <property type="entry name" value="Trigger_N"/>
    <property type="match status" value="1"/>
</dbReference>
<evidence type="ECO:0000256" key="13">
    <source>
        <dbReference type="PROSITE-ProRule" id="PRU00277"/>
    </source>
</evidence>
<name>A0A1H0BAJ5_9FIRM</name>
<evidence type="ECO:0000259" key="16">
    <source>
        <dbReference type="PROSITE" id="PS50059"/>
    </source>
</evidence>
<evidence type="ECO:0000256" key="6">
    <source>
        <dbReference type="ARBA" id="ARBA00023110"/>
    </source>
</evidence>
<evidence type="ECO:0000256" key="8">
    <source>
        <dbReference type="ARBA" id="ARBA00023235"/>
    </source>
</evidence>
<dbReference type="SUPFAM" id="SSF109998">
    <property type="entry name" value="Triger factor/SurA peptide-binding domain-like"/>
    <property type="match status" value="1"/>
</dbReference>
<proteinExistence type="inferred from homology"/>
<dbReference type="Pfam" id="PF00254">
    <property type="entry name" value="FKBP_C"/>
    <property type="match status" value="1"/>
</dbReference>
<reference evidence="17 18" key="1">
    <citation type="submission" date="2016-10" db="EMBL/GenBank/DDBJ databases">
        <authorList>
            <person name="de Groot N.N."/>
        </authorList>
    </citation>
    <scope>NUCLEOTIDE SEQUENCE [LARGE SCALE GENOMIC DNA]</scope>
    <source>
        <strain evidence="17 18">CGMCC 1.5012</strain>
    </source>
</reference>
<dbReference type="EC" id="5.2.1.8" evidence="3 12"/>
<dbReference type="GO" id="GO:0003755">
    <property type="term" value="F:peptidyl-prolyl cis-trans isomerase activity"/>
    <property type="evidence" value="ECO:0007669"/>
    <property type="project" value="UniProtKB-UniRule"/>
</dbReference>
<gene>
    <name evidence="12" type="primary">tig</name>
    <name evidence="17" type="ORF">SAMN05192585_11911</name>
</gene>
<protein>
    <recommendedName>
        <fullName evidence="4 12">Trigger factor</fullName>
        <shortName evidence="12">TF</shortName>
        <ecNumber evidence="3 12">5.2.1.8</ecNumber>
    </recommendedName>
    <alternativeName>
        <fullName evidence="11 12">PPIase</fullName>
    </alternativeName>
</protein>
<dbReference type="PIRSF" id="PIRSF003095">
    <property type="entry name" value="Trigger_factor"/>
    <property type="match status" value="1"/>
</dbReference>
<evidence type="ECO:0000313" key="17">
    <source>
        <dbReference type="EMBL" id="SDN42646.1"/>
    </source>
</evidence>
<feature type="compositionally biased region" description="Basic and acidic residues" evidence="15">
    <location>
        <begin position="448"/>
        <end position="457"/>
    </location>
</feature>
<evidence type="ECO:0000256" key="4">
    <source>
        <dbReference type="ARBA" id="ARBA00016902"/>
    </source>
</evidence>
<dbReference type="PANTHER" id="PTHR30560:SF3">
    <property type="entry name" value="TRIGGER FACTOR-LIKE PROTEIN TIG, CHLOROPLASTIC"/>
    <property type="match status" value="1"/>
</dbReference>
<dbReference type="SUPFAM" id="SSF54534">
    <property type="entry name" value="FKBP-like"/>
    <property type="match status" value="1"/>
</dbReference>
<dbReference type="EMBL" id="FNID01000019">
    <property type="protein sequence ID" value="SDN42646.1"/>
    <property type="molecule type" value="Genomic_DNA"/>
</dbReference>
<evidence type="ECO:0000256" key="3">
    <source>
        <dbReference type="ARBA" id="ARBA00013194"/>
    </source>
</evidence>
<dbReference type="InterPro" id="IPR037041">
    <property type="entry name" value="Trigger_fac_C_sf"/>
</dbReference>
<dbReference type="HAMAP" id="MF_00303">
    <property type="entry name" value="Trigger_factor_Tig"/>
    <property type="match status" value="1"/>
</dbReference>
<dbReference type="PANTHER" id="PTHR30560">
    <property type="entry name" value="TRIGGER FACTOR CHAPERONE AND PEPTIDYL-PROLYL CIS/TRANS ISOMERASE"/>
    <property type="match status" value="1"/>
</dbReference>
<evidence type="ECO:0000313" key="18">
    <source>
        <dbReference type="Proteomes" id="UP000199182"/>
    </source>
</evidence>
<dbReference type="InterPro" id="IPR008880">
    <property type="entry name" value="Trigger_fac_C"/>
</dbReference>
<comment type="function">
    <text evidence="10 12">Involved in protein export. Acts as a chaperone by maintaining the newly synthesized protein in an open conformation. Functions as a peptidyl-prolyl cis-trans isomerase.</text>
</comment>
<dbReference type="AlphaFoldDB" id="A0A1H0BAJ5"/>
<dbReference type="GO" id="GO:0043335">
    <property type="term" value="P:protein unfolding"/>
    <property type="evidence" value="ECO:0007669"/>
    <property type="project" value="TreeGrafter"/>
</dbReference>
<dbReference type="Gene3D" id="3.30.70.1050">
    <property type="entry name" value="Trigger factor ribosome-binding domain"/>
    <property type="match status" value="1"/>
</dbReference>
<evidence type="ECO:0000256" key="7">
    <source>
        <dbReference type="ARBA" id="ARBA00023186"/>
    </source>
</evidence>
<dbReference type="NCBIfam" id="TIGR00115">
    <property type="entry name" value="tig"/>
    <property type="match status" value="1"/>
</dbReference>
<keyword evidence="9 12" id="KW-0131">Cell cycle</keyword>
<keyword evidence="7 12" id="KW-0143">Chaperone</keyword>
<dbReference type="FunFam" id="3.10.50.40:FF:000001">
    <property type="entry name" value="Trigger factor"/>
    <property type="match status" value="1"/>
</dbReference>
<sequence>MQLNASKEIETNKYELEIAVTGTEFEDAVAKAFHKNSGKIQVPGFRKGKAPRKMIEKMYGKGVFWEDAINDLYPSAYDAAVKEAKIEPVDRADIEVLSVDENGFTFKATVFVKPEVKVNDYKGLKAEKVIPTVSEEEIGAELKKMQERNARIINVEDEPAKLGDSTVIDFEGFTDGVAFNGGKGEKYTLVLGSNQFIPGFEDQIVGHKIGEEFDVNVNFPEEYHAEDLKGKPAVFKVKLHEITKTELPELDDEFAKDISDFDTLADLKADIQKKIQEHKDAHANDDVENALIDQIIASMEGEIPEVMYERRIDEMVHDFEHRLEGQGLNLDTYLKYTGSELSTFRKTFAEQAQRQVKIRLALEKIAEIEKLEVSEQDINAEYAKIAEGYKIDLEQVKAVIPAQELVKDLVVTKAIDLVRNSAEITEKAEDSAEAATAPKKVTARKTTKKAEAQKDAE</sequence>
<dbReference type="GO" id="GO:0051301">
    <property type="term" value="P:cell division"/>
    <property type="evidence" value="ECO:0007669"/>
    <property type="project" value="UniProtKB-KW"/>
</dbReference>